<dbReference type="SUPFAM" id="SSF51556">
    <property type="entry name" value="Metallo-dependent hydrolases"/>
    <property type="match status" value="1"/>
</dbReference>
<dbReference type="EMBL" id="CP068570">
    <property type="protein sequence ID" value="QQZ49733.1"/>
    <property type="molecule type" value="Genomic_DNA"/>
</dbReference>
<sequence length="127" mass="13421">MIDVATQVPHGAVRAYVMGERGARNEPATAEDIAEMSRIVGEGVAAGALGFSTSRTMLHLAKDGEPVPGTFAAEDELLGIGRAMGLAGHGCSRWRRTWRPPRTSSTGCGPCRPRPACRSPTACCSRR</sequence>
<gene>
    <name evidence="1" type="ORF">JKL49_23300</name>
</gene>
<accession>A0A974P2W3</accession>
<name>A0A974P2W3_9CAUL</name>
<reference evidence="1" key="1">
    <citation type="submission" date="2021-01" db="EMBL/GenBank/DDBJ databases">
        <title>Genome sequence of Phenylobacterium sp. 20VBR1 isolated from a valley glaceir, Ny-Alesund, Svalbard.</title>
        <authorList>
            <person name="Thomas F.A."/>
            <person name="Krishnan K.P."/>
            <person name="Sinha R.K."/>
        </authorList>
    </citation>
    <scope>NUCLEOTIDE SEQUENCE</scope>
    <source>
        <strain evidence="1">20VBR1</strain>
    </source>
</reference>
<dbReference type="AlphaFoldDB" id="A0A974P2W3"/>
<evidence type="ECO:0000313" key="1">
    <source>
        <dbReference type="EMBL" id="QQZ49733.1"/>
    </source>
</evidence>
<dbReference type="Gene3D" id="3.20.20.140">
    <property type="entry name" value="Metal-dependent hydrolases"/>
    <property type="match status" value="1"/>
</dbReference>
<proteinExistence type="predicted"/>
<dbReference type="InterPro" id="IPR032466">
    <property type="entry name" value="Metal_Hydrolase"/>
</dbReference>
<organism evidence="1">
    <name type="scientific">Phenylobacterium glaciei</name>
    <dbReference type="NCBI Taxonomy" id="2803784"/>
    <lineage>
        <taxon>Bacteria</taxon>
        <taxon>Pseudomonadati</taxon>
        <taxon>Pseudomonadota</taxon>
        <taxon>Alphaproteobacteria</taxon>
        <taxon>Caulobacterales</taxon>
        <taxon>Caulobacteraceae</taxon>
        <taxon>Phenylobacterium</taxon>
    </lineage>
</organism>
<protein>
    <submittedName>
        <fullName evidence="1">Uncharacterized protein</fullName>
    </submittedName>
</protein>